<dbReference type="EMBL" id="JADINB010000102">
    <property type="protein sequence ID" value="MBO8429181.1"/>
    <property type="molecule type" value="Genomic_DNA"/>
</dbReference>
<keyword evidence="3" id="KW-0732">Signal</keyword>
<sequence>MILKRHAVLLLLPLLFPFLIGCTGQQPVNRLTSLPEDNFNFIIANDLGRNGYYLQKPIAETMGNLAETVDIEFVAAAGDVHHFEGVRSVNDPLWMTNYELIYAHPELMIDWFAIMGNHEYRGSTQAVIDYSGVSRRWNAPARYYARSFEVEDTASLLVVFVDTTPMIDKYRRDSLDYPDAGKQNLEIQLEWIDSTLAASDDTWKVVIGHHPVYAQTDKNEQERIDMQERLNTILTKYGVDMYICGHIHNFQHIRDGKSDIDYVVNSSASLARDVEPVEGTQFCSPEEGFSVMSLSAKEMNLYMLDCNGSVLYTVSRRK</sequence>
<dbReference type="PROSITE" id="PS51257">
    <property type="entry name" value="PROKAR_LIPOPROTEIN"/>
    <property type="match status" value="1"/>
</dbReference>
<dbReference type="GO" id="GO:0046872">
    <property type="term" value="F:metal ion binding"/>
    <property type="evidence" value="ECO:0007669"/>
    <property type="project" value="UniProtKB-KW"/>
</dbReference>
<keyword evidence="5 6" id="KW-0408">Iron</keyword>
<dbReference type="PIRSF" id="PIRSF000898">
    <property type="entry name" value="Acid_Ptase_5"/>
    <property type="match status" value="1"/>
</dbReference>
<keyword evidence="6" id="KW-0479">Metal-binding</keyword>
<feature type="binding site" evidence="6">
    <location>
        <position position="79"/>
    </location>
    <ligand>
        <name>Fe cation</name>
        <dbReference type="ChEBI" id="CHEBI:24875"/>
        <label>1</label>
    </ligand>
</feature>
<evidence type="ECO:0000256" key="6">
    <source>
        <dbReference type="PIRSR" id="PIRSR000898-1"/>
    </source>
</evidence>
<dbReference type="PANTHER" id="PTHR10161">
    <property type="entry name" value="TARTRATE-RESISTANT ACID PHOSPHATASE TYPE 5"/>
    <property type="match status" value="1"/>
</dbReference>
<gene>
    <name evidence="8" type="ORF">IAC68_04535</name>
</gene>
<feature type="binding site" evidence="6">
    <location>
        <position position="79"/>
    </location>
    <ligand>
        <name>Fe cation</name>
        <dbReference type="ChEBI" id="CHEBI:24875"/>
        <label>2</label>
    </ligand>
</feature>
<dbReference type="Pfam" id="PF00149">
    <property type="entry name" value="Metallophos"/>
    <property type="match status" value="1"/>
</dbReference>
<feature type="domain" description="Calcineurin-like phosphoesterase" evidence="7">
    <location>
        <begin position="41"/>
        <end position="249"/>
    </location>
</feature>
<evidence type="ECO:0000313" key="9">
    <source>
        <dbReference type="Proteomes" id="UP000823635"/>
    </source>
</evidence>
<dbReference type="InterPro" id="IPR051558">
    <property type="entry name" value="Metallophosphoesterase_PAP"/>
</dbReference>
<dbReference type="PANTHER" id="PTHR10161:SF14">
    <property type="entry name" value="TARTRATE-RESISTANT ACID PHOSPHATASE TYPE 5"/>
    <property type="match status" value="1"/>
</dbReference>
<feature type="binding site" evidence="6">
    <location>
        <position position="246"/>
    </location>
    <ligand>
        <name>Fe cation</name>
        <dbReference type="ChEBI" id="CHEBI:24875"/>
        <label>2</label>
    </ligand>
</feature>
<dbReference type="InterPro" id="IPR004843">
    <property type="entry name" value="Calcineurin-like_PHP"/>
</dbReference>
<dbReference type="InterPro" id="IPR024927">
    <property type="entry name" value="Acid_PPase"/>
</dbReference>
<organism evidence="8 9">
    <name type="scientific">Candidatus Egerieousia excrementavium</name>
    <dbReference type="NCBI Taxonomy" id="2840778"/>
    <lineage>
        <taxon>Bacteria</taxon>
        <taxon>Pseudomonadati</taxon>
        <taxon>Bacteroidota</taxon>
        <taxon>Bacteroidia</taxon>
        <taxon>Bacteroidales</taxon>
        <taxon>Candidatus Egerieousia</taxon>
    </lineage>
</organism>
<dbReference type="InterPro" id="IPR029052">
    <property type="entry name" value="Metallo-depent_PP-like"/>
</dbReference>
<feature type="binding site" evidence="6">
    <location>
        <position position="248"/>
    </location>
    <ligand>
        <name>Fe cation</name>
        <dbReference type="ChEBI" id="CHEBI:24875"/>
        <label>1</label>
    </ligand>
</feature>
<dbReference type="AlphaFoldDB" id="A0A9D9DMM5"/>
<dbReference type="Gene3D" id="3.60.21.10">
    <property type="match status" value="1"/>
</dbReference>
<reference evidence="8" key="2">
    <citation type="journal article" date="2021" name="PeerJ">
        <title>Extensive microbial diversity within the chicken gut microbiome revealed by metagenomics and culture.</title>
        <authorList>
            <person name="Gilroy R."/>
            <person name="Ravi A."/>
            <person name="Getino M."/>
            <person name="Pursley I."/>
            <person name="Horton D.L."/>
            <person name="Alikhan N.F."/>
            <person name="Baker D."/>
            <person name="Gharbi K."/>
            <person name="Hall N."/>
            <person name="Watson M."/>
            <person name="Adriaenssens E.M."/>
            <person name="Foster-Nyarko E."/>
            <person name="Jarju S."/>
            <person name="Secka A."/>
            <person name="Antonio M."/>
            <person name="Oren A."/>
            <person name="Chaudhuri R.R."/>
            <person name="La Ragione R."/>
            <person name="Hildebrand F."/>
            <person name="Pallen M.J."/>
        </authorList>
    </citation>
    <scope>NUCLEOTIDE SEQUENCE</scope>
    <source>
        <strain evidence="8">15467</strain>
    </source>
</reference>
<evidence type="ECO:0000259" key="7">
    <source>
        <dbReference type="Pfam" id="PF00149"/>
    </source>
</evidence>
<protein>
    <recommendedName>
        <fullName evidence="2 5">acid phosphatase</fullName>
        <ecNumber evidence="2 5">3.1.3.2</ecNumber>
    </recommendedName>
</protein>
<name>A0A9D9DMM5_9BACT</name>
<feature type="binding site" evidence="6">
    <location>
        <position position="117"/>
    </location>
    <ligand>
        <name>Fe cation</name>
        <dbReference type="ChEBI" id="CHEBI:24875"/>
        <label>2</label>
    </ligand>
</feature>
<evidence type="ECO:0000256" key="5">
    <source>
        <dbReference type="PIRNR" id="PIRNR000898"/>
    </source>
</evidence>
<dbReference type="EC" id="3.1.3.2" evidence="2 5"/>
<evidence type="ECO:0000256" key="1">
    <source>
        <dbReference type="ARBA" id="ARBA00000032"/>
    </source>
</evidence>
<proteinExistence type="predicted"/>
<reference evidence="8" key="1">
    <citation type="submission" date="2020-10" db="EMBL/GenBank/DDBJ databases">
        <authorList>
            <person name="Gilroy R."/>
        </authorList>
    </citation>
    <scope>NUCLEOTIDE SEQUENCE</scope>
    <source>
        <strain evidence="8">15467</strain>
    </source>
</reference>
<comment type="catalytic activity">
    <reaction evidence="1 5">
        <text>a phosphate monoester + H2O = an alcohol + phosphate</text>
        <dbReference type="Rhea" id="RHEA:15017"/>
        <dbReference type="ChEBI" id="CHEBI:15377"/>
        <dbReference type="ChEBI" id="CHEBI:30879"/>
        <dbReference type="ChEBI" id="CHEBI:43474"/>
        <dbReference type="ChEBI" id="CHEBI:67140"/>
        <dbReference type="EC" id="3.1.3.2"/>
    </reaction>
</comment>
<evidence type="ECO:0000313" key="8">
    <source>
        <dbReference type="EMBL" id="MBO8429181.1"/>
    </source>
</evidence>
<evidence type="ECO:0000256" key="4">
    <source>
        <dbReference type="ARBA" id="ARBA00022801"/>
    </source>
</evidence>
<evidence type="ECO:0000256" key="2">
    <source>
        <dbReference type="ARBA" id="ARBA00012646"/>
    </source>
</evidence>
<dbReference type="Proteomes" id="UP000823635">
    <property type="component" value="Unassembled WGS sequence"/>
</dbReference>
<keyword evidence="4 5" id="KW-0378">Hydrolase</keyword>
<comment type="caution">
    <text evidence="8">The sequence shown here is derived from an EMBL/GenBank/DDBJ whole genome shotgun (WGS) entry which is preliminary data.</text>
</comment>
<accession>A0A9D9DMM5</accession>
<dbReference type="GO" id="GO:0003993">
    <property type="term" value="F:acid phosphatase activity"/>
    <property type="evidence" value="ECO:0007669"/>
    <property type="project" value="UniProtKB-UniRule"/>
</dbReference>
<feature type="binding site" evidence="6">
    <location>
        <position position="46"/>
    </location>
    <ligand>
        <name>Fe cation</name>
        <dbReference type="ChEBI" id="CHEBI:24875"/>
        <label>1</label>
    </ligand>
</feature>
<feature type="binding site" evidence="6">
    <location>
        <position position="209"/>
    </location>
    <ligand>
        <name>Fe cation</name>
        <dbReference type="ChEBI" id="CHEBI:24875"/>
        <label>2</label>
    </ligand>
</feature>
<dbReference type="SUPFAM" id="SSF56300">
    <property type="entry name" value="Metallo-dependent phosphatases"/>
    <property type="match status" value="1"/>
</dbReference>
<comment type="cofactor">
    <cofactor evidence="6">
        <name>Fe cation</name>
        <dbReference type="ChEBI" id="CHEBI:24875"/>
    </cofactor>
    <text evidence="6">Binds 2 iron ions per subunit.</text>
</comment>
<evidence type="ECO:0000256" key="3">
    <source>
        <dbReference type="ARBA" id="ARBA00022729"/>
    </source>
</evidence>